<evidence type="ECO:0000313" key="4">
    <source>
        <dbReference type="Proteomes" id="UP000070299"/>
    </source>
</evidence>
<comment type="caution">
    <text evidence="3">The sequence shown here is derived from an EMBL/GenBank/DDBJ whole genome shotgun (WGS) entry which is preliminary data.</text>
</comment>
<reference evidence="4" key="1">
    <citation type="submission" date="2016-02" db="EMBL/GenBank/DDBJ databases">
        <authorList>
            <person name="Schultz-Johansen M."/>
            <person name="Glaring M.A."/>
            <person name="Bech P.K."/>
            <person name="Stougaard P."/>
        </authorList>
    </citation>
    <scope>NUCLEOTIDE SEQUENCE [LARGE SCALE GENOMIC DNA]</scope>
    <source>
        <strain evidence="4">S66</strain>
    </source>
</reference>
<dbReference type="GO" id="GO:0003677">
    <property type="term" value="F:DNA binding"/>
    <property type="evidence" value="ECO:0007669"/>
    <property type="project" value="InterPro"/>
</dbReference>
<dbReference type="GO" id="GO:0006313">
    <property type="term" value="P:DNA transposition"/>
    <property type="evidence" value="ECO:0007669"/>
    <property type="project" value="InterPro"/>
</dbReference>
<dbReference type="PANTHER" id="PTHR33055:SF13">
    <property type="entry name" value="TRANSPOSASE"/>
    <property type="match status" value="1"/>
</dbReference>
<keyword evidence="4" id="KW-1185">Reference proteome</keyword>
<evidence type="ECO:0000259" key="2">
    <source>
        <dbReference type="Pfam" id="PF02371"/>
    </source>
</evidence>
<dbReference type="InterPro" id="IPR002525">
    <property type="entry name" value="Transp_IS110-like_N"/>
</dbReference>
<dbReference type="InterPro" id="IPR047650">
    <property type="entry name" value="Transpos_IS110"/>
</dbReference>
<dbReference type="Pfam" id="PF01548">
    <property type="entry name" value="DEDD_Tnp_IS110"/>
    <property type="match status" value="1"/>
</dbReference>
<feature type="domain" description="Transposase IS116/IS110/IS902 C-terminal" evidence="2">
    <location>
        <begin position="195"/>
        <end position="278"/>
    </location>
</feature>
<dbReference type="AlphaFoldDB" id="A0A136A429"/>
<proteinExistence type="predicted"/>
<gene>
    <name evidence="3" type="ORF">AX660_08155</name>
</gene>
<dbReference type="Pfam" id="PF02371">
    <property type="entry name" value="Transposase_20"/>
    <property type="match status" value="1"/>
</dbReference>
<dbReference type="PANTHER" id="PTHR33055">
    <property type="entry name" value="TRANSPOSASE FOR INSERTION SEQUENCE ELEMENT IS1111A"/>
    <property type="match status" value="1"/>
</dbReference>
<name>A0A136A429_9ALTE</name>
<dbReference type="EMBL" id="LSNE01000003">
    <property type="protein sequence ID" value="KXI29974.1"/>
    <property type="molecule type" value="Genomic_DNA"/>
</dbReference>
<organism evidence="3 4">
    <name type="scientific">Paraglaciecola hydrolytica</name>
    <dbReference type="NCBI Taxonomy" id="1799789"/>
    <lineage>
        <taxon>Bacteria</taxon>
        <taxon>Pseudomonadati</taxon>
        <taxon>Pseudomonadota</taxon>
        <taxon>Gammaproteobacteria</taxon>
        <taxon>Alteromonadales</taxon>
        <taxon>Alteromonadaceae</taxon>
        <taxon>Paraglaciecola</taxon>
    </lineage>
</organism>
<dbReference type="InterPro" id="IPR003346">
    <property type="entry name" value="Transposase_20"/>
</dbReference>
<dbReference type="RefSeq" id="WP_068373511.1">
    <property type="nucleotide sequence ID" value="NZ_LSNE01000003.1"/>
</dbReference>
<protein>
    <submittedName>
        <fullName evidence="3">Transposase</fullName>
    </submittedName>
</protein>
<dbReference type="OrthoDB" id="9795150at2"/>
<accession>A0A136A429</accession>
<sequence>MDTKNNQNEINVGVDTGKSQLDISIRPLDVCFSVSNDDIGIKQAVKDIKKHKPTRIVIEATGRLECAFVLACKKANLPICVVNPAHVKKFAGAIGRLAKTDKLDAQLIAHFSEAIKPAVTELRPDEMQLMSDLLARRRQLICMQTMEKNRLKILPKSLHKSIKTVLKILSTEIDNVDKSLKETIELSPEYQAKNAILQSMPGVGNVVAFNLLSNMPELGYITNKQAAALIGVAPINRESGAYHGERSVKGGRYQIRSVMFIAMLSAVRCNPVFGQMYQRLVAQGKPKKKALVACVRKMIVILNSMLRENTMWDEKMLKNHYLTS</sequence>
<evidence type="ECO:0000259" key="1">
    <source>
        <dbReference type="Pfam" id="PF01548"/>
    </source>
</evidence>
<dbReference type="NCBIfam" id="NF033542">
    <property type="entry name" value="transpos_IS110"/>
    <property type="match status" value="1"/>
</dbReference>
<feature type="domain" description="Transposase IS110-like N-terminal" evidence="1">
    <location>
        <begin position="12"/>
        <end position="152"/>
    </location>
</feature>
<evidence type="ECO:0000313" key="3">
    <source>
        <dbReference type="EMBL" id="KXI29974.1"/>
    </source>
</evidence>
<dbReference type="Proteomes" id="UP000070299">
    <property type="component" value="Unassembled WGS sequence"/>
</dbReference>
<dbReference type="GO" id="GO:0004803">
    <property type="term" value="F:transposase activity"/>
    <property type="evidence" value="ECO:0007669"/>
    <property type="project" value="InterPro"/>
</dbReference>